<dbReference type="EMBL" id="MZGT01000114">
    <property type="protein sequence ID" value="OPJ56115.1"/>
    <property type="molecule type" value="Genomic_DNA"/>
</dbReference>
<dbReference type="GO" id="GO:0016887">
    <property type="term" value="F:ATP hydrolysis activity"/>
    <property type="evidence" value="ECO:0007669"/>
    <property type="project" value="InterPro"/>
</dbReference>
<dbReference type="SUPFAM" id="SSF52540">
    <property type="entry name" value="P-loop containing nucleoside triphosphate hydrolases"/>
    <property type="match status" value="1"/>
</dbReference>
<comment type="caution">
    <text evidence="6">The sequence shown here is derived from an EMBL/GenBank/DDBJ whole genome shotgun (WGS) entry which is preliminary data.</text>
</comment>
<evidence type="ECO:0000256" key="4">
    <source>
        <dbReference type="SAM" id="Coils"/>
    </source>
</evidence>
<feature type="coiled-coil region" evidence="4">
    <location>
        <begin position="384"/>
        <end position="469"/>
    </location>
</feature>
<evidence type="ECO:0000256" key="1">
    <source>
        <dbReference type="ARBA" id="ARBA00006930"/>
    </source>
</evidence>
<dbReference type="GO" id="GO:0006302">
    <property type="term" value="P:double-strand break repair"/>
    <property type="evidence" value="ECO:0007669"/>
    <property type="project" value="InterPro"/>
</dbReference>
<evidence type="ECO:0000313" key="6">
    <source>
        <dbReference type="EMBL" id="OPJ56115.1"/>
    </source>
</evidence>
<gene>
    <name evidence="6" type="ORF">CLCHR_45950</name>
</gene>
<dbReference type="RefSeq" id="WP_079442201.1">
    <property type="nucleotide sequence ID" value="NZ_MZGT01000114.1"/>
</dbReference>
<dbReference type="OrthoDB" id="9795626at2"/>
<dbReference type="Pfam" id="PF13555">
    <property type="entry name" value="AAA_29"/>
    <property type="match status" value="1"/>
</dbReference>
<feature type="coiled-coil region" evidence="4">
    <location>
        <begin position="207"/>
        <end position="248"/>
    </location>
</feature>
<evidence type="ECO:0000259" key="5">
    <source>
        <dbReference type="PROSITE" id="PS50069"/>
    </source>
</evidence>
<evidence type="ECO:0000313" key="7">
    <source>
        <dbReference type="Proteomes" id="UP000191056"/>
    </source>
</evidence>
<accession>A0A1V4I911</accession>
<dbReference type="STRING" id="225345.CLCHR_45950"/>
<dbReference type="InterPro" id="IPR016158">
    <property type="entry name" value="Cullin_homology"/>
</dbReference>
<dbReference type="PANTHER" id="PTHR32114:SF2">
    <property type="entry name" value="ABC TRANSPORTER ABCH.3"/>
    <property type="match status" value="1"/>
</dbReference>
<comment type="subunit">
    <text evidence="2">Heterodimer of SbcC and SbcD.</text>
</comment>
<dbReference type="PANTHER" id="PTHR32114">
    <property type="entry name" value="ABC TRANSPORTER ABCH.3"/>
    <property type="match status" value="1"/>
</dbReference>
<evidence type="ECO:0000256" key="2">
    <source>
        <dbReference type="ARBA" id="ARBA00011322"/>
    </source>
</evidence>
<dbReference type="PROSITE" id="PS50069">
    <property type="entry name" value="CULLIN_2"/>
    <property type="match status" value="1"/>
</dbReference>
<dbReference type="Gene3D" id="3.40.50.300">
    <property type="entry name" value="P-loop containing nucleotide triphosphate hydrolases"/>
    <property type="match status" value="2"/>
</dbReference>
<feature type="domain" description="Cullin family profile" evidence="5">
    <location>
        <begin position="210"/>
        <end position="371"/>
    </location>
</feature>
<organism evidence="6 7">
    <name type="scientific">Clostridium chromiireducens</name>
    <dbReference type="NCBI Taxonomy" id="225345"/>
    <lineage>
        <taxon>Bacteria</taxon>
        <taxon>Bacillati</taxon>
        <taxon>Bacillota</taxon>
        <taxon>Clostridia</taxon>
        <taxon>Eubacteriales</taxon>
        <taxon>Clostridiaceae</taxon>
        <taxon>Clostridium</taxon>
    </lineage>
</organism>
<name>A0A1V4I911_9CLOT</name>
<proteinExistence type="inferred from homology"/>
<reference evidence="6 7" key="1">
    <citation type="submission" date="2017-03" db="EMBL/GenBank/DDBJ databases">
        <title>Genome sequence of Clostridium chromiireducens DSM 23318.</title>
        <authorList>
            <person name="Poehlein A."/>
            <person name="Daniel R."/>
        </authorList>
    </citation>
    <scope>NUCLEOTIDE SEQUENCE [LARGE SCALE GENOMIC DNA]</scope>
    <source>
        <strain evidence="6 7">DSM 23318</strain>
    </source>
</reference>
<protein>
    <recommendedName>
        <fullName evidence="3">Nuclease SbcCD subunit C</fullName>
    </recommendedName>
</protein>
<sequence>MILNRITLYNFRQFEGKQTIEFSKDPKKNVTIVKGENGAGKTTLLQAFMWCLYEKLDLPNEESLLTTEIFNDMRINEKEDVWVEIIFTHKTREYILKRCYSLEKTKNKELKRVDKKVLFQYKVRGKLKDIAPTELENIIPQDLATYFFFDGERIENLSKSNSKGRRDLSLAVRNMLGLDSISNGIKHTQKVLDNLDNDYNGNADDNIINKRSELIEKKEKLKVKENEKKDIEQEIEAINDRLDLVLENLKSFDDLKGYENQRLILEKSIKNIDTSIQENKNDIRRINKDGFPNFIADKIVKIFKDKIQIKDMTDKGINGIDGTAIDCLINRGYCICGKEIKAGTKEFDCLIAQKEYQPPASLGVILNQFKERTEKNLKESKQFKERTDDKFKILETNIIKLEDANNELEDLSKKLLKLDYAKELEKKRLELIQDKNDKVIGLELKKQDINNLKNEIENIETDIDKLSLHDEKNKIITIRKEYVKEVIKELQIFYDAREIKVRNSLNEKVNDIFKKLISSKHVIQMEEDYTFSVIDIDGEVSTSQGQDILTSFAFISGIISLAKEKHDDIDINEQYPLIMDAPFAKLSKVHRKNVAMNLPNIAEQFILFTVDSQFEGDIEDNLVDRIGKEYELIPITEGKKYTKIEER</sequence>
<keyword evidence="7" id="KW-1185">Reference proteome</keyword>
<dbReference type="AlphaFoldDB" id="A0A1V4I911"/>
<dbReference type="Proteomes" id="UP000191056">
    <property type="component" value="Unassembled WGS sequence"/>
</dbReference>
<evidence type="ECO:0000256" key="3">
    <source>
        <dbReference type="ARBA" id="ARBA00013368"/>
    </source>
</evidence>
<comment type="similarity">
    <text evidence="1">Belongs to the SMC family. SbcC subfamily.</text>
</comment>
<dbReference type="InterPro" id="IPR027417">
    <property type="entry name" value="P-loop_NTPase"/>
</dbReference>
<keyword evidence="4" id="KW-0175">Coiled coil</keyword>